<comment type="caution">
    <text evidence="1">The sequence shown here is derived from an EMBL/GenBank/DDBJ whole genome shotgun (WGS) entry which is preliminary data.</text>
</comment>
<reference evidence="1" key="1">
    <citation type="journal article" date="2019" name="Sci. Rep.">
        <title>Draft genome of Tanacetum cinerariifolium, the natural source of mosquito coil.</title>
        <authorList>
            <person name="Yamashiro T."/>
            <person name="Shiraishi A."/>
            <person name="Satake H."/>
            <person name="Nakayama K."/>
        </authorList>
    </citation>
    <scope>NUCLEOTIDE SEQUENCE</scope>
</reference>
<sequence length="123" mass="14519">MSQEEFQQAAREEAWVPKADRVKISTINIRIDPTMTQKEETYQIVLGIFKNTTFYKALLASADVPEIYMLQFWFTVTKIQKTNFCEFKLANKKCQFDVEMFYKALEICPRVQGKEFIVPPFEE</sequence>
<accession>A0A6L2J291</accession>
<gene>
    <name evidence="1" type="ORF">Tci_002545</name>
</gene>
<dbReference type="AlphaFoldDB" id="A0A6L2J291"/>
<organism evidence="1">
    <name type="scientific">Tanacetum cinerariifolium</name>
    <name type="common">Dalmatian daisy</name>
    <name type="synonym">Chrysanthemum cinerariifolium</name>
    <dbReference type="NCBI Taxonomy" id="118510"/>
    <lineage>
        <taxon>Eukaryota</taxon>
        <taxon>Viridiplantae</taxon>
        <taxon>Streptophyta</taxon>
        <taxon>Embryophyta</taxon>
        <taxon>Tracheophyta</taxon>
        <taxon>Spermatophyta</taxon>
        <taxon>Magnoliopsida</taxon>
        <taxon>eudicotyledons</taxon>
        <taxon>Gunneridae</taxon>
        <taxon>Pentapetalae</taxon>
        <taxon>asterids</taxon>
        <taxon>campanulids</taxon>
        <taxon>Asterales</taxon>
        <taxon>Asteraceae</taxon>
        <taxon>Asteroideae</taxon>
        <taxon>Anthemideae</taxon>
        <taxon>Anthemidinae</taxon>
        <taxon>Tanacetum</taxon>
    </lineage>
</organism>
<dbReference type="EMBL" id="BKCJ010000168">
    <property type="protein sequence ID" value="GEU30567.1"/>
    <property type="molecule type" value="Genomic_DNA"/>
</dbReference>
<proteinExistence type="predicted"/>
<evidence type="ECO:0000313" key="1">
    <source>
        <dbReference type="EMBL" id="GEU30567.1"/>
    </source>
</evidence>
<protein>
    <submittedName>
        <fullName evidence="1">Uncharacterized protein</fullName>
    </submittedName>
</protein>
<name>A0A6L2J291_TANCI</name>